<dbReference type="OrthoDB" id="9809781at2"/>
<feature type="domain" description="Phosphodiester glycosidase" evidence="2">
    <location>
        <begin position="167"/>
        <end position="349"/>
    </location>
</feature>
<dbReference type="AlphaFoldDB" id="A0A1W1X7P1"/>
<gene>
    <name evidence="3" type="ORF">SAMN02745134_00964</name>
</gene>
<dbReference type="InterPro" id="IPR018711">
    <property type="entry name" value="NAGPA"/>
</dbReference>
<dbReference type="Proteomes" id="UP000192468">
    <property type="component" value="Unassembled WGS sequence"/>
</dbReference>
<keyword evidence="1" id="KW-0472">Membrane</keyword>
<organism evidence="3 4">
    <name type="scientific">Clostridium acidisoli DSM 12555</name>
    <dbReference type="NCBI Taxonomy" id="1121291"/>
    <lineage>
        <taxon>Bacteria</taxon>
        <taxon>Bacillati</taxon>
        <taxon>Bacillota</taxon>
        <taxon>Clostridia</taxon>
        <taxon>Eubacteriales</taxon>
        <taxon>Clostridiaceae</taxon>
        <taxon>Clostridium</taxon>
    </lineage>
</organism>
<dbReference type="EMBL" id="FWXH01000002">
    <property type="protein sequence ID" value="SMC19906.1"/>
    <property type="molecule type" value="Genomic_DNA"/>
</dbReference>
<keyword evidence="1" id="KW-0812">Transmembrane</keyword>
<dbReference type="PANTHER" id="PTHR40446:SF2">
    <property type="entry name" value="N-ACETYLGLUCOSAMINE-1-PHOSPHODIESTER ALPHA-N-ACETYLGLUCOSAMINIDASE"/>
    <property type="match status" value="1"/>
</dbReference>
<feature type="transmembrane region" description="Helical" evidence="1">
    <location>
        <begin position="12"/>
        <end position="33"/>
    </location>
</feature>
<dbReference type="PANTHER" id="PTHR40446">
    <property type="entry name" value="N-ACETYLGLUCOSAMINE-1-PHOSPHODIESTER ALPHA-N-ACETYLGLUCOSAMINIDASE"/>
    <property type="match status" value="1"/>
</dbReference>
<evidence type="ECO:0000313" key="3">
    <source>
        <dbReference type="EMBL" id="SMC19906.1"/>
    </source>
</evidence>
<accession>A0A1W1X7P1</accession>
<protein>
    <submittedName>
        <fullName evidence="3">Exopolysaccharide biosynthesis protein</fullName>
    </submittedName>
</protein>
<keyword evidence="1" id="KW-1133">Transmembrane helix</keyword>
<dbReference type="STRING" id="1121291.SAMN02745134_00964"/>
<evidence type="ECO:0000313" key="4">
    <source>
        <dbReference type="Proteomes" id="UP000192468"/>
    </source>
</evidence>
<dbReference type="RefSeq" id="WP_084114227.1">
    <property type="nucleotide sequence ID" value="NZ_FWXH01000002.1"/>
</dbReference>
<name>A0A1W1X7P1_9CLOT</name>
<reference evidence="3 4" key="1">
    <citation type="submission" date="2017-04" db="EMBL/GenBank/DDBJ databases">
        <authorList>
            <person name="Afonso C.L."/>
            <person name="Miller P.J."/>
            <person name="Scott M.A."/>
            <person name="Spackman E."/>
            <person name="Goraichik I."/>
            <person name="Dimitrov K.M."/>
            <person name="Suarez D.L."/>
            <person name="Swayne D.E."/>
        </authorList>
    </citation>
    <scope>NUCLEOTIDE SEQUENCE [LARGE SCALE GENOMIC DNA]</scope>
    <source>
        <strain evidence="3 4">DSM 12555</strain>
    </source>
</reference>
<proteinExistence type="predicted"/>
<keyword evidence="4" id="KW-1185">Reference proteome</keyword>
<evidence type="ECO:0000259" key="2">
    <source>
        <dbReference type="Pfam" id="PF09992"/>
    </source>
</evidence>
<sequence length="350" mass="37882">MELKLVKKAIKFIFKIILVFSILGCIFMSLVFYCNIKPFKDLRTLWVTTAMTTFRHKWLATTFISQSEIDSILNANKVVTTNAKTTTSKIKVDSQSSQKDDIDSNITVNLASMSTSDNISVIPIKGTNYVGKLMIVDNPSRIKLGTINTFGENQVGMRLSSLAKKYDAIAALNASAFQDDNGTGNGGTPMGIVVKNGKIVYHDYDIKSFNIIGFDYSNRLITGQFTLDDIAKNNIRDAVSFGPALIINGKAVEIDGDGGSGLQPRSAIGQTIDGKILLLEIDGRQPLYSVGASVKEVQNILVKYGAINASNLDGGSSTGMYYDGKLINKPCGPLGSTGGRYIPTAFLVTR</sequence>
<dbReference type="Pfam" id="PF09992">
    <property type="entry name" value="NAGPA"/>
    <property type="match status" value="1"/>
</dbReference>
<evidence type="ECO:0000256" key="1">
    <source>
        <dbReference type="SAM" id="Phobius"/>
    </source>
</evidence>